<dbReference type="RefSeq" id="WP_121124508.1">
    <property type="nucleotide sequence ID" value="NZ_CP158959.1"/>
</dbReference>
<evidence type="ECO:0000256" key="5">
    <source>
        <dbReference type="ARBA" id="ARBA00023004"/>
    </source>
</evidence>
<evidence type="ECO:0000256" key="7">
    <source>
        <dbReference type="ARBA" id="ARBA00023136"/>
    </source>
</evidence>
<keyword evidence="10" id="KW-1185">Reference proteome</keyword>
<dbReference type="InterPro" id="IPR051535">
    <property type="entry name" value="Siderophore_ABC-ATPase"/>
</dbReference>
<dbReference type="EMBL" id="RBWS01000008">
    <property type="protein sequence ID" value="RKO71551.1"/>
    <property type="molecule type" value="Genomic_DNA"/>
</dbReference>
<keyword evidence="9" id="KW-0067">ATP-binding</keyword>
<gene>
    <name evidence="9" type="ORF">D7322_12410</name>
</gene>
<dbReference type="PANTHER" id="PTHR42771:SF2">
    <property type="entry name" value="IRON(3+)-HYDROXAMATE IMPORT ATP-BINDING PROTEIN FHUC"/>
    <property type="match status" value="1"/>
</dbReference>
<dbReference type="GO" id="GO:0005886">
    <property type="term" value="C:plasma membrane"/>
    <property type="evidence" value="ECO:0007669"/>
    <property type="project" value="UniProtKB-SubCell"/>
</dbReference>
<evidence type="ECO:0000313" key="9">
    <source>
        <dbReference type="EMBL" id="RKO71551.1"/>
    </source>
</evidence>
<comment type="subcellular location">
    <subcellularLocation>
        <location evidence="1">Cell membrane</location>
        <topology evidence="1">Peripheral membrane protein</topology>
    </subcellularLocation>
</comment>
<keyword evidence="9" id="KW-0547">Nucleotide-binding</keyword>
<feature type="domain" description="AAA+ ATPase" evidence="8">
    <location>
        <begin position="35"/>
        <end position="219"/>
    </location>
</feature>
<evidence type="ECO:0000256" key="1">
    <source>
        <dbReference type="ARBA" id="ARBA00004202"/>
    </source>
</evidence>
<dbReference type="InterPro" id="IPR003959">
    <property type="entry name" value="ATPase_AAA_core"/>
</dbReference>
<comment type="caution">
    <text evidence="9">The sequence shown here is derived from an EMBL/GenBank/DDBJ whole genome shotgun (WGS) entry which is preliminary data.</text>
</comment>
<dbReference type="PANTHER" id="PTHR42771">
    <property type="entry name" value="IRON(3+)-HYDROXAMATE IMPORT ATP-BINDING PROTEIN FHUC"/>
    <property type="match status" value="1"/>
</dbReference>
<dbReference type="SMART" id="SM00382">
    <property type="entry name" value="AAA"/>
    <property type="match status" value="1"/>
</dbReference>
<evidence type="ECO:0000256" key="3">
    <source>
        <dbReference type="ARBA" id="ARBA00022475"/>
    </source>
</evidence>
<keyword evidence="2" id="KW-0813">Transport</keyword>
<dbReference type="Gene3D" id="3.40.50.300">
    <property type="entry name" value="P-loop containing nucleotide triphosphate hydrolases"/>
    <property type="match status" value="2"/>
</dbReference>
<keyword evidence="7" id="KW-0472">Membrane</keyword>
<keyword evidence="4" id="KW-0410">Iron transport</keyword>
<name>A0A420VYW1_9SPHI</name>
<keyword evidence="6" id="KW-0406">Ion transport</keyword>
<dbReference type="GO" id="GO:0006826">
    <property type="term" value="P:iron ion transport"/>
    <property type="evidence" value="ECO:0007669"/>
    <property type="project" value="UniProtKB-KW"/>
</dbReference>
<dbReference type="Pfam" id="PF13476">
    <property type="entry name" value="AAA_23"/>
    <property type="match status" value="1"/>
</dbReference>
<dbReference type="Pfam" id="PF13304">
    <property type="entry name" value="AAA_21"/>
    <property type="match status" value="1"/>
</dbReference>
<keyword evidence="5" id="KW-0408">Iron</keyword>
<dbReference type="SUPFAM" id="SSF52540">
    <property type="entry name" value="P-loop containing nucleoside triphosphate hydrolases"/>
    <property type="match status" value="1"/>
</dbReference>
<evidence type="ECO:0000259" key="8">
    <source>
        <dbReference type="SMART" id="SM00382"/>
    </source>
</evidence>
<dbReference type="OrthoDB" id="9784297at2"/>
<dbReference type="Proteomes" id="UP000282423">
    <property type="component" value="Unassembled WGS sequence"/>
</dbReference>
<proteinExistence type="predicted"/>
<reference evidence="9 10" key="1">
    <citation type="submission" date="2018-10" db="EMBL/GenBank/DDBJ databases">
        <title>Sphingobacterium sp. M05W1-28.</title>
        <authorList>
            <person name="Cai H."/>
        </authorList>
    </citation>
    <scope>NUCLEOTIDE SEQUENCE [LARGE SCALE GENOMIC DNA]</scope>
    <source>
        <strain evidence="9 10">M05W1-28</strain>
    </source>
</reference>
<dbReference type="GO" id="GO:0016887">
    <property type="term" value="F:ATP hydrolysis activity"/>
    <property type="evidence" value="ECO:0007669"/>
    <property type="project" value="InterPro"/>
</dbReference>
<sequence length="253" mass="29137">MHYIHSIRNTKPIEDRIAYPFNIDSILNLNELRFRSPVTFIIGENGSGKSTLVEAIAINAGFNPEGGTKNFNFHTKDSHSELFNDLQVIRTAFREHDGFFLRAESFYNVATEVDELFSEEKEAILRDPDKENALSELYGGSLHECSHGESFLNLMHKRFSGRGLYLLDEPESALSINSQFRLLTRINQLVNNKSQFIIATHSPILLAYPDSEIYTVSEFGLQQVEYEETEQFKLYKYFLNNYQKMVTELGLNE</sequence>
<dbReference type="InterPro" id="IPR003593">
    <property type="entry name" value="AAA+_ATPase"/>
</dbReference>
<evidence type="ECO:0000313" key="10">
    <source>
        <dbReference type="Proteomes" id="UP000282423"/>
    </source>
</evidence>
<dbReference type="GO" id="GO:0006302">
    <property type="term" value="P:double-strand break repair"/>
    <property type="evidence" value="ECO:0007669"/>
    <property type="project" value="InterPro"/>
</dbReference>
<evidence type="ECO:0000256" key="4">
    <source>
        <dbReference type="ARBA" id="ARBA00022496"/>
    </source>
</evidence>
<evidence type="ECO:0000256" key="2">
    <source>
        <dbReference type="ARBA" id="ARBA00022448"/>
    </source>
</evidence>
<organism evidence="9 10">
    <name type="scientific">Sphingobacterium puteale</name>
    <dbReference type="NCBI Taxonomy" id="2420510"/>
    <lineage>
        <taxon>Bacteria</taxon>
        <taxon>Pseudomonadati</taxon>
        <taxon>Bacteroidota</taxon>
        <taxon>Sphingobacteriia</taxon>
        <taxon>Sphingobacteriales</taxon>
        <taxon>Sphingobacteriaceae</taxon>
        <taxon>Sphingobacterium</taxon>
    </lineage>
</organism>
<dbReference type="AlphaFoldDB" id="A0A420VYW1"/>
<dbReference type="InterPro" id="IPR038729">
    <property type="entry name" value="Rad50/SbcC_AAA"/>
</dbReference>
<keyword evidence="3" id="KW-1003">Cell membrane</keyword>
<protein>
    <submittedName>
        <fullName evidence="9">ATP-binding cassette domain-containing protein</fullName>
    </submittedName>
</protein>
<accession>A0A420VYW1</accession>
<evidence type="ECO:0000256" key="6">
    <source>
        <dbReference type="ARBA" id="ARBA00023065"/>
    </source>
</evidence>
<dbReference type="GO" id="GO:0005524">
    <property type="term" value="F:ATP binding"/>
    <property type="evidence" value="ECO:0007669"/>
    <property type="project" value="UniProtKB-KW"/>
</dbReference>
<dbReference type="InterPro" id="IPR027417">
    <property type="entry name" value="P-loop_NTPase"/>
</dbReference>